<evidence type="ECO:0000313" key="3">
    <source>
        <dbReference type="EMBL" id="KAJ5182527.1"/>
    </source>
</evidence>
<proteinExistence type="predicted"/>
<evidence type="ECO:0000256" key="2">
    <source>
        <dbReference type="SAM" id="Phobius"/>
    </source>
</evidence>
<dbReference type="AlphaFoldDB" id="A0A9W9LZQ6"/>
<organism evidence="3 4">
    <name type="scientific">Penicillium capsulatum</name>
    <dbReference type="NCBI Taxonomy" id="69766"/>
    <lineage>
        <taxon>Eukaryota</taxon>
        <taxon>Fungi</taxon>
        <taxon>Dikarya</taxon>
        <taxon>Ascomycota</taxon>
        <taxon>Pezizomycotina</taxon>
        <taxon>Eurotiomycetes</taxon>
        <taxon>Eurotiomycetidae</taxon>
        <taxon>Eurotiales</taxon>
        <taxon>Aspergillaceae</taxon>
        <taxon>Penicillium</taxon>
    </lineage>
</organism>
<sequence length="114" mass="13009">MDLLQWIYLLTSSWLPFHVGLAIYNVFLHLWRKYPGPKLDAASQLPYIYYMIEGDSCKYIASLHEKYGEIVRTGPNEISYITASANKPSSGPNPPKPWPLRKIQRSISGGLGRR</sequence>
<accession>A0A9W9LZQ6</accession>
<name>A0A9W9LZQ6_9EURO</name>
<feature type="region of interest" description="Disordered" evidence="1">
    <location>
        <begin position="82"/>
        <end position="114"/>
    </location>
</feature>
<evidence type="ECO:0000256" key="1">
    <source>
        <dbReference type="SAM" id="MobiDB-lite"/>
    </source>
</evidence>
<reference evidence="3" key="1">
    <citation type="submission" date="2022-11" db="EMBL/GenBank/DDBJ databases">
        <authorList>
            <person name="Petersen C."/>
        </authorList>
    </citation>
    <scope>NUCLEOTIDE SEQUENCE</scope>
    <source>
        <strain evidence="3">IBT 21917</strain>
    </source>
</reference>
<dbReference type="OrthoDB" id="3945418at2759"/>
<keyword evidence="2" id="KW-1133">Transmembrane helix</keyword>
<gene>
    <name evidence="3" type="ORF">N7492_000143</name>
</gene>
<keyword evidence="4" id="KW-1185">Reference proteome</keyword>
<evidence type="ECO:0000313" key="4">
    <source>
        <dbReference type="Proteomes" id="UP001146351"/>
    </source>
</evidence>
<reference evidence="3" key="2">
    <citation type="journal article" date="2023" name="IMA Fungus">
        <title>Comparative genomic study of the Penicillium genus elucidates a diverse pangenome and 15 lateral gene transfer events.</title>
        <authorList>
            <person name="Petersen C."/>
            <person name="Sorensen T."/>
            <person name="Nielsen M.R."/>
            <person name="Sondergaard T.E."/>
            <person name="Sorensen J.L."/>
            <person name="Fitzpatrick D.A."/>
            <person name="Frisvad J.C."/>
            <person name="Nielsen K.L."/>
        </authorList>
    </citation>
    <scope>NUCLEOTIDE SEQUENCE</scope>
    <source>
        <strain evidence="3">IBT 21917</strain>
    </source>
</reference>
<protein>
    <submittedName>
        <fullName evidence="3">Benzoate 4-monooxygenase cytochrome P450</fullName>
    </submittedName>
</protein>
<comment type="caution">
    <text evidence="3">The sequence shown here is derived from an EMBL/GenBank/DDBJ whole genome shotgun (WGS) entry which is preliminary data.</text>
</comment>
<dbReference type="EMBL" id="JAPQKO010000001">
    <property type="protein sequence ID" value="KAJ5182527.1"/>
    <property type="molecule type" value="Genomic_DNA"/>
</dbReference>
<keyword evidence="2" id="KW-0812">Transmembrane</keyword>
<dbReference type="Proteomes" id="UP001146351">
    <property type="component" value="Unassembled WGS sequence"/>
</dbReference>
<feature type="transmembrane region" description="Helical" evidence="2">
    <location>
        <begin position="6"/>
        <end position="28"/>
    </location>
</feature>
<keyword evidence="2" id="KW-0472">Membrane</keyword>